<dbReference type="Gene3D" id="3.20.20.70">
    <property type="entry name" value="Aldolase class I"/>
    <property type="match status" value="2"/>
</dbReference>
<evidence type="ECO:0000256" key="1">
    <source>
        <dbReference type="ARBA" id="ARBA00001164"/>
    </source>
</evidence>
<gene>
    <name evidence="9" type="primary">trpF</name>
    <name evidence="11" type="ORF">COT02_00930</name>
</gene>
<comment type="caution">
    <text evidence="11">The sequence shown here is derived from an EMBL/GenBank/DDBJ whole genome shotgun (WGS) entry which is preliminary data.</text>
</comment>
<dbReference type="GO" id="GO:0004640">
    <property type="term" value="F:phosphoribosylanthranilate isomerase activity"/>
    <property type="evidence" value="ECO:0007669"/>
    <property type="project" value="UniProtKB-UniRule"/>
</dbReference>
<evidence type="ECO:0000313" key="12">
    <source>
        <dbReference type="Proteomes" id="UP000230184"/>
    </source>
</evidence>
<keyword evidence="6 9" id="KW-0822">Tryptophan biosynthesis</keyword>
<keyword evidence="5 9" id="KW-0028">Amino-acid biosynthesis</keyword>
<keyword evidence="7 9" id="KW-0057">Aromatic amino acid biosynthesis</keyword>
<protein>
    <recommendedName>
        <fullName evidence="4 9">N-(5'-phosphoribosyl)anthranilate isomerase</fullName>
        <shortName evidence="9">PRAI</shortName>
        <ecNumber evidence="3 9">5.3.1.24</ecNumber>
    </recommendedName>
</protein>
<evidence type="ECO:0000256" key="4">
    <source>
        <dbReference type="ARBA" id="ARBA00022272"/>
    </source>
</evidence>
<dbReference type="PANTHER" id="PTHR42894:SF1">
    <property type="entry name" value="N-(5'-PHOSPHORIBOSYL)ANTHRANILATE ISOMERASE"/>
    <property type="match status" value="1"/>
</dbReference>
<dbReference type="GO" id="GO:0000162">
    <property type="term" value="P:L-tryptophan biosynthetic process"/>
    <property type="evidence" value="ECO:0007669"/>
    <property type="project" value="UniProtKB-UniRule"/>
</dbReference>
<dbReference type="EC" id="5.3.1.24" evidence="3 9"/>
<evidence type="ECO:0000256" key="8">
    <source>
        <dbReference type="ARBA" id="ARBA00023235"/>
    </source>
</evidence>
<evidence type="ECO:0000256" key="9">
    <source>
        <dbReference type="HAMAP-Rule" id="MF_00135"/>
    </source>
</evidence>
<dbReference type="CDD" id="cd00405">
    <property type="entry name" value="PRAI"/>
    <property type="match status" value="1"/>
</dbReference>
<dbReference type="InterPro" id="IPR001240">
    <property type="entry name" value="PRAI_dom"/>
</dbReference>
<accession>A0A2M6YV96</accession>
<name>A0A2M6YV96_9BACT</name>
<dbReference type="AlphaFoldDB" id="A0A2M6YV96"/>
<organism evidence="11 12">
    <name type="scientific">Candidatus Roizmanbacteria bacterium CG07_land_8_20_14_0_80_34_15</name>
    <dbReference type="NCBI Taxonomy" id="1974849"/>
    <lineage>
        <taxon>Bacteria</taxon>
        <taxon>Candidatus Roizmaniibacteriota</taxon>
    </lineage>
</organism>
<evidence type="ECO:0000259" key="10">
    <source>
        <dbReference type="Pfam" id="PF00697"/>
    </source>
</evidence>
<keyword evidence="8 9" id="KW-0413">Isomerase</keyword>
<dbReference type="HAMAP" id="MF_00135">
    <property type="entry name" value="PRAI"/>
    <property type="match status" value="1"/>
</dbReference>
<evidence type="ECO:0000256" key="5">
    <source>
        <dbReference type="ARBA" id="ARBA00022605"/>
    </source>
</evidence>
<evidence type="ECO:0000256" key="2">
    <source>
        <dbReference type="ARBA" id="ARBA00004664"/>
    </source>
</evidence>
<dbReference type="InterPro" id="IPR044643">
    <property type="entry name" value="TrpF_fam"/>
</dbReference>
<dbReference type="UniPathway" id="UPA00035">
    <property type="reaction ID" value="UER00042"/>
</dbReference>
<dbReference type="SUPFAM" id="SSF51366">
    <property type="entry name" value="Ribulose-phoshate binding barrel"/>
    <property type="match status" value="1"/>
</dbReference>
<comment type="catalytic activity">
    <reaction evidence="1 9">
        <text>N-(5-phospho-beta-D-ribosyl)anthranilate = 1-(2-carboxyphenylamino)-1-deoxy-D-ribulose 5-phosphate</text>
        <dbReference type="Rhea" id="RHEA:21540"/>
        <dbReference type="ChEBI" id="CHEBI:18277"/>
        <dbReference type="ChEBI" id="CHEBI:58613"/>
        <dbReference type="EC" id="5.3.1.24"/>
    </reaction>
</comment>
<evidence type="ECO:0000256" key="3">
    <source>
        <dbReference type="ARBA" id="ARBA00012572"/>
    </source>
</evidence>
<comment type="pathway">
    <text evidence="2 9">Amino-acid biosynthesis; L-tryptophan biosynthesis; L-tryptophan from chorismate: step 3/5.</text>
</comment>
<feature type="domain" description="N-(5'phosphoribosyl) anthranilate isomerase (PRAI)" evidence="10">
    <location>
        <begin position="86"/>
        <end position="170"/>
    </location>
</feature>
<proteinExistence type="inferred from homology"/>
<evidence type="ECO:0000256" key="7">
    <source>
        <dbReference type="ARBA" id="ARBA00023141"/>
    </source>
</evidence>
<comment type="similarity">
    <text evidence="9">Belongs to the TrpF family.</text>
</comment>
<dbReference type="InterPro" id="IPR011060">
    <property type="entry name" value="RibuloseP-bd_barrel"/>
</dbReference>
<dbReference type="InterPro" id="IPR013785">
    <property type="entry name" value="Aldolase_TIM"/>
</dbReference>
<dbReference type="PANTHER" id="PTHR42894">
    <property type="entry name" value="N-(5'-PHOSPHORIBOSYL)ANTHRANILATE ISOMERASE"/>
    <property type="match status" value="1"/>
</dbReference>
<sequence>MKVKVKICGIKTLEAAQTAINAGADFLGFNFVPSSKRYIKPKLAEKIISQIKNNVKIVGVFQNIKTDYINKIVKLLDLDYVQLHEKKIIRSTKNISIYRLIDRKIQGSGQIPDLEEAQKLAKQNNIFFAGGLTPDNVEQIIKKIRPYSVDVAGGIETNGVQDNKKIRDFIYKVKEIKI</sequence>
<evidence type="ECO:0000256" key="6">
    <source>
        <dbReference type="ARBA" id="ARBA00022822"/>
    </source>
</evidence>
<dbReference type="EMBL" id="PEWY01000023">
    <property type="protein sequence ID" value="PIU37424.1"/>
    <property type="molecule type" value="Genomic_DNA"/>
</dbReference>
<evidence type="ECO:0000313" key="11">
    <source>
        <dbReference type="EMBL" id="PIU37424.1"/>
    </source>
</evidence>
<reference evidence="12" key="1">
    <citation type="submission" date="2017-09" db="EMBL/GenBank/DDBJ databases">
        <title>Depth-based differentiation of microbial function through sediment-hosted aquifers and enrichment of novel symbionts in the deep terrestrial subsurface.</title>
        <authorList>
            <person name="Probst A.J."/>
            <person name="Ladd B."/>
            <person name="Jarett J.K."/>
            <person name="Geller-Mcgrath D.E."/>
            <person name="Sieber C.M.K."/>
            <person name="Emerson J.B."/>
            <person name="Anantharaman K."/>
            <person name="Thomas B.C."/>
            <person name="Malmstrom R."/>
            <person name="Stieglmeier M."/>
            <person name="Klingl A."/>
            <person name="Woyke T."/>
            <person name="Ryan C.M."/>
            <person name="Banfield J.F."/>
        </authorList>
    </citation>
    <scope>NUCLEOTIDE SEQUENCE [LARGE SCALE GENOMIC DNA]</scope>
</reference>
<dbReference type="Pfam" id="PF00697">
    <property type="entry name" value="PRAI"/>
    <property type="match status" value="1"/>
</dbReference>
<dbReference type="Proteomes" id="UP000230184">
    <property type="component" value="Unassembled WGS sequence"/>
</dbReference>